<evidence type="ECO:0000313" key="1">
    <source>
        <dbReference type="EMBL" id="PSR20509.1"/>
    </source>
</evidence>
<accession>A0A2T2WE57</accession>
<proteinExistence type="predicted"/>
<dbReference type="EMBL" id="PXYV01000060">
    <property type="protein sequence ID" value="PSR20509.1"/>
    <property type="molecule type" value="Genomic_DNA"/>
</dbReference>
<sequence length="89" mass="10426">MRPVTGSIRDYHPNPERASRAVATLHRAYGFWHWWGTPSKSHGSRSSTELIGVTDWGIRVSCIMRFNQIHLWRDTHGEMHRSWSELALR</sequence>
<name>A0A2T2WE57_9FIRM</name>
<dbReference type="Proteomes" id="UP000241848">
    <property type="component" value="Unassembled WGS sequence"/>
</dbReference>
<evidence type="ECO:0000313" key="2">
    <source>
        <dbReference type="Proteomes" id="UP000241848"/>
    </source>
</evidence>
<organism evidence="1 2">
    <name type="scientific">Sulfobacillus acidophilus</name>
    <dbReference type="NCBI Taxonomy" id="53633"/>
    <lineage>
        <taxon>Bacteria</taxon>
        <taxon>Bacillati</taxon>
        <taxon>Bacillota</taxon>
        <taxon>Clostridia</taxon>
        <taxon>Eubacteriales</taxon>
        <taxon>Clostridiales Family XVII. Incertae Sedis</taxon>
        <taxon>Sulfobacillus</taxon>
    </lineage>
</organism>
<reference evidence="1 2" key="1">
    <citation type="journal article" date="2014" name="BMC Genomics">
        <title>Comparison of environmental and isolate Sulfobacillus genomes reveals diverse carbon, sulfur, nitrogen, and hydrogen metabolisms.</title>
        <authorList>
            <person name="Justice N.B."/>
            <person name="Norman A."/>
            <person name="Brown C.T."/>
            <person name="Singh A."/>
            <person name="Thomas B.C."/>
            <person name="Banfield J.F."/>
        </authorList>
    </citation>
    <scope>NUCLEOTIDE SEQUENCE [LARGE SCALE GENOMIC DNA]</scope>
    <source>
        <strain evidence="1">AMDSBA3</strain>
    </source>
</reference>
<comment type="caution">
    <text evidence="1">The sequence shown here is derived from an EMBL/GenBank/DDBJ whole genome shotgun (WGS) entry which is preliminary data.</text>
</comment>
<gene>
    <name evidence="1" type="ORF">C7B45_14710</name>
</gene>
<dbReference type="AlphaFoldDB" id="A0A2T2WE57"/>
<protein>
    <submittedName>
        <fullName evidence="1">Uncharacterized protein</fullName>
    </submittedName>
</protein>